<dbReference type="AlphaFoldDB" id="A0A367JD40"/>
<evidence type="ECO:0000313" key="1">
    <source>
        <dbReference type="EMBL" id="RCH87853.1"/>
    </source>
</evidence>
<gene>
    <name evidence="1" type="ORF">CU098_009464</name>
</gene>
<accession>A0A367JD40</accession>
<dbReference type="OrthoDB" id="2267756at2759"/>
<proteinExistence type="predicted"/>
<organism evidence="1 2">
    <name type="scientific">Rhizopus stolonifer</name>
    <name type="common">Rhizopus nigricans</name>
    <dbReference type="NCBI Taxonomy" id="4846"/>
    <lineage>
        <taxon>Eukaryota</taxon>
        <taxon>Fungi</taxon>
        <taxon>Fungi incertae sedis</taxon>
        <taxon>Mucoromycota</taxon>
        <taxon>Mucoromycotina</taxon>
        <taxon>Mucoromycetes</taxon>
        <taxon>Mucorales</taxon>
        <taxon>Mucorineae</taxon>
        <taxon>Rhizopodaceae</taxon>
        <taxon>Rhizopus</taxon>
    </lineage>
</organism>
<feature type="non-terminal residue" evidence="1">
    <location>
        <position position="309"/>
    </location>
</feature>
<dbReference type="Proteomes" id="UP000253551">
    <property type="component" value="Unassembled WGS sequence"/>
</dbReference>
<reference evidence="1 2" key="1">
    <citation type="journal article" date="2018" name="G3 (Bethesda)">
        <title>Phylogenetic and Phylogenomic Definition of Rhizopus Species.</title>
        <authorList>
            <person name="Gryganskyi A.P."/>
            <person name="Golan J."/>
            <person name="Dolatabadi S."/>
            <person name="Mondo S."/>
            <person name="Robb S."/>
            <person name="Idnurm A."/>
            <person name="Muszewska A."/>
            <person name="Steczkiewicz K."/>
            <person name="Masonjones S."/>
            <person name="Liao H.L."/>
            <person name="Gajdeczka M.T."/>
            <person name="Anike F."/>
            <person name="Vuek A."/>
            <person name="Anishchenko I.M."/>
            <person name="Voigt K."/>
            <person name="de Hoog G.S."/>
            <person name="Smith M.E."/>
            <person name="Heitman J."/>
            <person name="Vilgalys R."/>
            <person name="Stajich J.E."/>
        </authorList>
    </citation>
    <scope>NUCLEOTIDE SEQUENCE [LARGE SCALE GENOMIC DNA]</scope>
    <source>
        <strain evidence="1 2">LSU 92-RS-03</strain>
    </source>
</reference>
<dbReference type="EMBL" id="PJQM01003636">
    <property type="protein sequence ID" value="RCH87853.1"/>
    <property type="molecule type" value="Genomic_DNA"/>
</dbReference>
<evidence type="ECO:0000313" key="2">
    <source>
        <dbReference type="Proteomes" id="UP000253551"/>
    </source>
</evidence>
<name>A0A367JD40_RHIST</name>
<sequence length="309" mass="35653">METPEEVERKVQFFKSIEKAKYVADIKNTVIMKNQLNHLVPCHVNRLFNTKEYVVYNNSHAKAKITNKQQAESIVLFCSKFMEAVVILESYWFFLTSFSVFIHDKNVDDCADNSRVGLQQEAVSFIRKKTRAGSDYFELTTRFSNVELLATSGFFGNVDSNTVLAFIGSSIQNLPSSLAERYDTVSSKYVFVPRTSVPFTNVERLLNQYIKQHAANKWMFISKKYEEKGFLPSHPLSFMTKYDVQKAASLLLKVFVNKNLYQNEIKGVMSNLQKIPEKLLTASGKLIKRYIMDLDNKDEFLDVIYNLDE</sequence>
<protein>
    <submittedName>
        <fullName evidence="1">Uncharacterized protein</fullName>
    </submittedName>
</protein>
<comment type="caution">
    <text evidence="1">The sequence shown here is derived from an EMBL/GenBank/DDBJ whole genome shotgun (WGS) entry which is preliminary data.</text>
</comment>
<keyword evidence="2" id="KW-1185">Reference proteome</keyword>